<dbReference type="SUPFAM" id="SSF47413">
    <property type="entry name" value="lambda repressor-like DNA-binding domains"/>
    <property type="match status" value="1"/>
</dbReference>
<accession>A0A9D1JGW6</accession>
<gene>
    <name evidence="2" type="ORF">IAD01_00200</name>
</gene>
<dbReference type="InterPro" id="IPR010982">
    <property type="entry name" value="Lambda_DNA-bd_dom_sf"/>
</dbReference>
<dbReference type="Pfam" id="PF13443">
    <property type="entry name" value="HTH_26"/>
    <property type="match status" value="1"/>
</dbReference>
<feature type="domain" description="HTH cro/C1-type" evidence="1">
    <location>
        <begin position="6"/>
        <end position="65"/>
    </location>
</feature>
<dbReference type="Proteomes" id="UP000823982">
    <property type="component" value="Unassembled WGS sequence"/>
</dbReference>
<evidence type="ECO:0000259" key="1">
    <source>
        <dbReference type="Pfam" id="PF13443"/>
    </source>
</evidence>
<evidence type="ECO:0000313" key="3">
    <source>
        <dbReference type="Proteomes" id="UP000823982"/>
    </source>
</evidence>
<name>A0A9D1JGW6_9FIRM</name>
<reference evidence="2" key="2">
    <citation type="journal article" date="2021" name="PeerJ">
        <title>Extensive microbial diversity within the chicken gut microbiome revealed by metagenomics and culture.</title>
        <authorList>
            <person name="Gilroy R."/>
            <person name="Ravi A."/>
            <person name="Getino M."/>
            <person name="Pursley I."/>
            <person name="Horton D.L."/>
            <person name="Alikhan N.F."/>
            <person name="Baker D."/>
            <person name="Gharbi K."/>
            <person name="Hall N."/>
            <person name="Watson M."/>
            <person name="Adriaenssens E.M."/>
            <person name="Foster-Nyarko E."/>
            <person name="Jarju S."/>
            <person name="Secka A."/>
            <person name="Antonio M."/>
            <person name="Oren A."/>
            <person name="Chaudhuri R.R."/>
            <person name="La Ragione R."/>
            <person name="Hildebrand F."/>
            <person name="Pallen M.J."/>
        </authorList>
    </citation>
    <scope>NUCLEOTIDE SEQUENCE</scope>
    <source>
        <strain evidence="2">CHK157-1446</strain>
    </source>
</reference>
<dbReference type="AlphaFoldDB" id="A0A9D1JGW6"/>
<comment type="caution">
    <text evidence="2">The sequence shown here is derived from an EMBL/GenBank/DDBJ whole genome shotgun (WGS) entry which is preliminary data.</text>
</comment>
<organism evidence="2 3">
    <name type="scientific">Candidatus Faeciplasma gallinarum</name>
    <dbReference type="NCBI Taxonomy" id="2840799"/>
    <lineage>
        <taxon>Bacteria</taxon>
        <taxon>Bacillati</taxon>
        <taxon>Bacillota</taxon>
        <taxon>Clostridia</taxon>
        <taxon>Eubacteriales</taxon>
        <taxon>Oscillospiraceae</taxon>
        <taxon>Oscillospiraceae incertae sedis</taxon>
        <taxon>Candidatus Faeciplasma</taxon>
    </lineage>
</organism>
<evidence type="ECO:0000313" key="2">
    <source>
        <dbReference type="EMBL" id="HIS23817.1"/>
    </source>
</evidence>
<protein>
    <submittedName>
        <fullName evidence="2">Helix-turn-helix transcriptional regulator</fullName>
    </submittedName>
</protein>
<dbReference type="EMBL" id="DVIR01000002">
    <property type="protein sequence ID" value="HIS23817.1"/>
    <property type="molecule type" value="Genomic_DNA"/>
</dbReference>
<dbReference type="Gene3D" id="1.10.260.40">
    <property type="entry name" value="lambda repressor-like DNA-binding domains"/>
    <property type="match status" value="1"/>
</dbReference>
<proteinExistence type="predicted"/>
<sequence>MIVYDKLWQTLKERGISQYRLINEFHVSTGQLDRLRKNANVNTYTLNQLCMILGCRLEDIAEYVESEDEK</sequence>
<dbReference type="InterPro" id="IPR001387">
    <property type="entry name" value="Cro/C1-type_HTH"/>
</dbReference>
<dbReference type="GO" id="GO:0003677">
    <property type="term" value="F:DNA binding"/>
    <property type="evidence" value="ECO:0007669"/>
    <property type="project" value="InterPro"/>
</dbReference>
<reference evidence="2" key="1">
    <citation type="submission" date="2020-10" db="EMBL/GenBank/DDBJ databases">
        <authorList>
            <person name="Gilroy R."/>
        </authorList>
    </citation>
    <scope>NUCLEOTIDE SEQUENCE</scope>
    <source>
        <strain evidence="2">CHK157-1446</strain>
    </source>
</reference>